<keyword evidence="3" id="KW-1185">Reference proteome</keyword>
<proteinExistence type="predicted"/>
<feature type="domain" description="Methyltransferase" evidence="1">
    <location>
        <begin position="94"/>
        <end position="186"/>
    </location>
</feature>
<comment type="caution">
    <text evidence="2">The sequence shown here is derived from an EMBL/GenBank/DDBJ whole genome shotgun (WGS) entry which is preliminary data.</text>
</comment>
<keyword evidence="2" id="KW-0489">Methyltransferase</keyword>
<dbReference type="Pfam" id="PF13649">
    <property type="entry name" value="Methyltransf_25"/>
    <property type="match status" value="1"/>
</dbReference>
<accession>A0A2U1FLQ3</accession>
<protein>
    <submittedName>
        <fullName evidence="2">Methyltransferase family protein</fullName>
    </submittedName>
</protein>
<evidence type="ECO:0000313" key="3">
    <source>
        <dbReference type="Proteomes" id="UP000245639"/>
    </source>
</evidence>
<dbReference type="Gene3D" id="3.40.50.150">
    <property type="entry name" value="Vaccinia Virus protein VP39"/>
    <property type="match status" value="1"/>
</dbReference>
<keyword evidence="2" id="KW-0808">Transferase</keyword>
<reference evidence="2 3" key="1">
    <citation type="submission" date="2018-04" db="EMBL/GenBank/DDBJ databases">
        <title>Genomic Encyclopedia of Type Strains, Phase IV (KMG-IV): sequencing the most valuable type-strain genomes for metagenomic binning, comparative biology and taxonomic classification.</title>
        <authorList>
            <person name="Goeker M."/>
        </authorList>
    </citation>
    <scope>NUCLEOTIDE SEQUENCE [LARGE SCALE GENOMIC DNA]</scope>
    <source>
        <strain evidence="2 3">DSM 45771</strain>
    </source>
</reference>
<evidence type="ECO:0000259" key="1">
    <source>
        <dbReference type="Pfam" id="PF13649"/>
    </source>
</evidence>
<dbReference type="AlphaFoldDB" id="A0A2U1FLQ3"/>
<dbReference type="GO" id="GO:0008168">
    <property type="term" value="F:methyltransferase activity"/>
    <property type="evidence" value="ECO:0007669"/>
    <property type="project" value="UniProtKB-KW"/>
</dbReference>
<dbReference type="InterPro" id="IPR041698">
    <property type="entry name" value="Methyltransf_25"/>
</dbReference>
<dbReference type="EMBL" id="QEKW01000002">
    <property type="protein sequence ID" value="PVZ13111.1"/>
    <property type="molecule type" value="Genomic_DNA"/>
</dbReference>
<dbReference type="PANTHER" id="PTHR43591">
    <property type="entry name" value="METHYLTRANSFERASE"/>
    <property type="match status" value="1"/>
</dbReference>
<gene>
    <name evidence="2" type="ORF">C8D89_102261</name>
</gene>
<dbReference type="CDD" id="cd02440">
    <property type="entry name" value="AdoMet_MTases"/>
    <property type="match status" value="1"/>
</dbReference>
<dbReference type="SUPFAM" id="SSF53335">
    <property type="entry name" value="S-adenosyl-L-methionine-dependent methyltransferases"/>
    <property type="match status" value="1"/>
</dbReference>
<dbReference type="Proteomes" id="UP000245639">
    <property type="component" value="Unassembled WGS sequence"/>
</dbReference>
<dbReference type="PANTHER" id="PTHR43591:SF24">
    <property type="entry name" value="2-METHOXY-6-POLYPRENYL-1,4-BENZOQUINOL METHYLASE, MITOCHONDRIAL"/>
    <property type="match status" value="1"/>
</dbReference>
<organism evidence="2 3">
    <name type="scientific">Actinomycetospora cinnamomea</name>
    <dbReference type="NCBI Taxonomy" id="663609"/>
    <lineage>
        <taxon>Bacteria</taxon>
        <taxon>Bacillati</taxon>
        <taxon>Actinomycetota</taxon>
        <taxon>Actinomycetes</taxon>
        <taxon>Pseudonocardiales</taxon>
        <taxon>Pseudonocardiaceae</taxon>
        <taxon>Actinomycetospora</taxon>
    </lineage>
</organism>
<dbReference type="InterPro" id="IPR029063">
    <property type="entry name" value="SAM-dependent_MTases_sf"/>
</dbReference>
<dbReference type="GO" id="GO:0032259">
    <property type="term" value="P:methylation"/>
    <property type="evidence" value="ECO:0007669"/>
    <property type="project" value="UniProtKB-KW"/>
</dbReference>
<name>A0A2U1FLQ3_9PSEU</name>
<sequence length="319" mass="34266">MGRSPPWTRYVITRTLLVAVGATPAGDTEETTMTDTTDITATTPITATDADRTLKAKHRAMWAMGDYPDVAARLIPELGPVLVTAAGIRPGDRVLDVAAGTGNVAVPAARAGADVVASDLTPELFDAGRASAERAGVAVQWQEGDAEALPFGDDTFDAVLSCVGVMFAPHHQLAADELVRVCRPGGRIGLISWTPTGFIGDLFRTMKPYMPPPPPGAQPPPLWGDEEHVRTLLGDRVTDVETRTRTVTVTAFESPETFRAYWRETYGPTIVAYRNVADDPKRTAALDRDIAAVAARHDRGTGTTVMDWEYLLLTARVTA</sequence>
<evidence type="ECO:0000313" key="2">
    <source>
        <dbReference type="EMBL" id="PVZ13111.1"/>
    </source>
</evidence>